<accession>E1X501</accession>
<keyword evidence="2" id="KW-1185">Reference proteome</keyword>
<proteinExistence type="predicted"/>
<dbReference type="PATRIC" id="fig|862908.3.peg.2317"/>
<dbReference type="HOGENOM" id="CLU_451052_0_0_7"/>
<protein>
    <submittedName>
        <fullName evidence="1">Uncharacterized protein</fullName>
    </submittedName>
</protein>
<dbReference type="AlphaFoldDB" id="E1X501"/>
<evidence type="ECO:0000313" key="1">
    <source>
        <dbReference type="EMBL" id="CBW27227.1"/>
    </source>
</evidence>
<dbReference type="KEGG" id="bmx:BMS_2431"/>
<dbReference type="RefSeq" id="WP_014245004.1">
    <property type="nucleotide sequence ID" value="NC_016620.1"/>
</dbReference>
<dbReference type="STRING" id="862908.BMS_2431"/>
<sequence>MASIKKESKTEEVNFNYRKFNQIDGRHPLQKEVPDSTVNYHVRTRKGGKVSFFNFDLAKEMGLIPKSHPNEMTKELQEKILETFSLVIINEYDIINEIQYPEEEIRPHKYMATRYLQLQHPNKQGKTSGDGRSIWNGSVTNKGVRWDISSSGTGATCLSPATHIYGKYWETGDPSISYGCGYSEIDEGLGTLFFSEIFHKNHIETERVLGIIEFQKGIAINIRAQRNLLRPSHMFNYLKQGDFENLERMVHYYIDREQSNGVFTDVPKTRAKKLDYFLEKQTEIFASMAARLEDEYIFCWLDWDGDNILMNGGIIDYGSIRQFGLFHSDYRYDDVERYSTSIIEQKSKAKYTVQTFAQLVDFLKTGERKSIRKFAKSFAVKNFETVFRKKKLENLLFKTGFRRADVNYLIENERKTVEKYLKAFSYFERSKSKEGIHEVADGINWSAIFCMRDILREFPQLLLARGGKHLSYEDFLQVIKSSYATEEDLQMTTHRRKMITSFQKTYELLCIKLAANKELTLNQMLLELTMRSSVINKYDRVTGDSISTIVDRVLAKKPKIKPTQLFDLVEEFCIYQNFDPNNLIGENREKRVQTKFVKNMLQIVREYREGL</sequence>
<name>E1X501_HALMS</name>
<dbReference type="Proteomes" id="UP000008963">
    <property type="component" value="Chromosome"/>
</dbReference>
<dbReference type="EMBL" id="FQ312005">
    <property type="protein sequence ID" value="CBW27227.1"/>
    <property type="molecule type" value="Genomic_DNA"/>
</dbReference>
<evidence type="ECO:0000313" key="2">
    <source>
        <dbReference type="Proteomes" id="UP000008963"/>
    </source>
</evidence>
<dbReference type="eggNOG" id="COG0397">
    <property type="taxonomic scope" value="Bacteria"/>
</dbReference>
<gene>
    <name evidence="1" type="ordered locus">BMS_2431</name>
</gene>
<reference evidence="2" key="1">
    <citation type="journal article" date="2013" name="ISME J.">
        <title>A small predatory core genome in the divergent marine Bacteriovorax marinus SJ and the terrestrial Bdellovibrio bacteriovorus.</title>
        <authorList>
            <person name="Crossman L.C."/>
            <person name="Chen H."/>
            <person name="Cerdeno-Tarraga A.M."/>
            <person name="Brooks K."/>
            <person name="Quail M.A."/>
            <person name="Pineiro S.A."/>
            <person name="Hobley L."/>
            <person name="Sockett R.E."/>
            <person name="Bentley S.D."/>
            <person name="Parkhill J."/>
            <person name="Williams H.N."/>
            <person name="Stine O.C."/>
        </authorList>
    </citation>
    <scope>NUCLEOTIDE SEQUENCE [LARGE SCALE GENOMIC DNA]</scope>
    <source>
        <strain evidence="2">ATCC BAA-682 / DSM 15412 / SJ</strain>
    </source>
</reference>
<organism evidence="1 2">
    <name type="scientific">Halobacteriovorax marinus (strain ATCC BAA-682 / DSM 15412 / SJ)</name>
    <name type="common">Bacteriovorax marinus</name>
    <dbReference type="NCBI Taxonomy" id="862908"/>
    <lineage>
        <taxon>Bacteria</taxon>
        <taxon>Pseudomonadati</taxon>
        <taxon>Bdellovibrionota</taxon>
        <taxon>Bacteriovoracia</taxon>
        <taxon>Bacteriovoracales</taxon>
        <taxon>Halobacteriovoraceae</taxon>
        <taxon>Halobacteriovorax</taxon>
    </lineage>
</organism>
<dbReference type="OrthoDB" id="5287394at2"/>